<accession>A0A1Y0CWF0</accession>
<dbReference type="PANTHER" id="PTHR18964:SF162">
    <property type="entry name" value="N-ACETYL-D-GLUCOSAMINE KINASE"/>
    <property type="match status" value="1"/>
</dbReference>
<dbReference type="GO" id="GO:0045127">
    <property type="term" value="F:N-acetylglucosamine kinase activity"/>
    <property type="evidence" value="ECO:0007669"/>
    <property type="project" value="UniProtKB-EC"/>
</dbReference>
<keyword evidence="7" id="KW-0067">ATP-binding</keyword>
<dbReference type="GO" id="GO:0046872">
    <property type="term" value="F:metal ion binding"/>
    <property type="evidence" value="ECO:0007669"/>
    <property type="project" value="UniProtKB-KW"/>
</dbReference>
<evidence type="ECO:0000313" key="11">
    <source>
        <dbReference type="Proteomes" id="UP000243793"/>
    </source>
</evidence>
<evidence type="ECO:0000313" key="10">
    <source>
        <dbReference type="EMBL" id="ART79569.1"/>
    </source>
</evidence>
<dbReference type="PANTHER" id="PTHR18964">
    <property type="entry name" value="ROK (REPRESSOR, ORF, KINASE) FAMILY"/>
    <property type="match status" value="1"/>
</dbReference>
<keyword evidence="6" id="KW-0862">Zinc</keyword>
<comment type="catalytic activity">
    <reaction evidence="9">
        <text>N-acetyl-D-glucosamine + ATP = N-acetyl-D-glucosamine 6-phosphate + ADP + H(+)</text>
        <dbReference type="Rhea" id="RHEA:17417"/>
        <dbReference type="ChEBI" id="CHEBI:15378"/>
        <dbReference type="ChEBI" id="CHEBI:30616"/>
        <dbReference type="ChEBI" id="CHEBI:57513"/>
        <dbReference type="ChEBI" id="CHEBI:456216"/>
        <dbReference type="ChEBI" id="CHEBI:506227"/>
        <dbReference type="EC" id="2.7.1.59"/>
    </reaction>
</comment>
<organism evidence="10 11">
    <name type="scientific">Oceanisphaera avium</name>
    <dbReference type="NCBI Taxonomy" id="1903694"/>
    <lineage>
        <taxon>Bacteria</taxon>
        <taxon>Pseudomonadati</taxon>
        <taxon>Pseudomonadota</taxon>
        <taxon>Gammaproteobacteria</taxon>
        <taxon>Aeromonadales</taxon>
        <taxon>Aeromonadaceae</taxon>
        <taxon>Oceanisphaera</taxon>
    </lineage>
</organism>
<gene>
    <name evidence="10" type="ORF">CBP12_04890</name>
</gene>
<evidence type="ECO:0000256" key="6">
    <source>
        <dbReference type="ARBA" id="ARBA00022833"/>
    </source>
</evidence>
<dbReference type="EMBL" id="CP021376">
    <property type="protein sequence ID" value="ART79569.1"/>
    <property type="molecule type" value="Genomic_DNA"/>
</dbReference>
<dbReference type="GO" id="GO:0005524">
    <property type="term" value="F:ATP binding"/>
    <property type="evidence" value="ECO:0007669"/>
    <property type="project" value="UniProtKB-KW"/>
</dbReference>
<keyword evidence="5" id="KW-0418">Kinase</keyword>
<keyword evidence="8" id="KW-0119">Carbohydrate metabolism</keyword>
<sequence length="179" mass="19101">MYYGIDMGASNMVWAVFNEQGQEVMRDVQPTPNHDYQALRRLIKGWVRAADQHWQITGRLGIGFAGVLQENGQVVAINLLSIHGQFLAHDLAIDLQRPVAIDNDANCFLLSEANGGAAAQAKLALGITLGTGVGGAITYQGQLVNSQAGGVVSLAMPLLMPLSGRALLTYLYLLVVVGN</sequence>
<dbReference type="SUPFAM" id="SSF53067">
    <property type="entry name" value="Actin-like ATPase domain"/>
    <property type="match status" value="1"/>
</dbReference>
<name>A0A1Y0CWF0_9GAMM</name>
<dbReference type="AlphaFoldDB" id="A0A1Y0CWF0"/>
<dbReference type="Gene3D" id="3.30.420.40">
    <property type="match status" value="2"/>
</dbReference>
<dbReference type="Proteomes" id="UP000243793">
    <property type="component" value="Chromosome"/>
</dbReference>
<evidence type="ECO:0000256" key="5">
    <source>
        <dbReference type="ARBA" id="ARBA00022777"/>
    </source>
</evidence>
<protein>
    <recommendedName>
        <fullName evidence="1">N-acetylglucosamine kinase</fullName>
        <ecNumber evidence="1">2.7.1.59</ecNumber>
    </recommendedName>
</protein>
<evidence type="ECO:0000256" key="3">
    <source>
        <dbReference type="ARBA" id="ARBA00022723"/>
    </source>
</evidence>
<dbReference type="InterPro" id="IPR000600">
    <property type="entry name" value="ROK"/>
</dbReference>
<evidence type="ECO:0000256" key="2">
    <source>
        <dbReference type="ARBA" id="ARBA00022679"/>
    </source>
</evidence>
<dbReference type="KEGG" id="ocm:CBP12_04890"/>
<evidence type="ECO:0000256" key="7">
    <source>
        <dbReference type="ARBA" id="ARBA00022840"/>
    </source>
</evidence>
<keyword evidence="3" id="KW-0479">Metal-binding</keyword>
<dbReference type="Pfam" id="PF00480">
    <property type="entry name" value="ROK"/>
    <property type="match status" value="1"/>
</dbReference>
<evidence type="ECO:0000256" key="1">
    <source>
        <dbReference type="ARBA" id="ARBA00012122"/>
    </source>
</evidence>
<evidence type="ECO:0000256" key="4">
    <source>
        <dbReference type="ARBA" id="ARBA00022741"/>
    </source>
</evidence>
<evidence type="ECO:0000256" key="9">
    <source>
        <dbReference type="ARBA" id="ARBA00049065"/>
    </source>
</evidence>
<keyword evidence="11" id="KW-1185">Reference proteome</keyword>
<keyword evidence="2" id="KW-0808">Transferase</keyword>
<dbReference type="EC" id="2.7.1.59" evidence="1"/>
<reference evidence="11" key="1">
    <citation type="submission" date="2017-05" db="EMBL/GenBank/DDBJ databases">
        <authorList>
            <person name="Sung H."/>
        </authorList>
    </citation>
    <scope>NUCLEOTIDE SEQUENCE [LARGE SCALE GENOMIC DNA]</scope>
    <source>
        <strain evidence="11">AMac2203</strain>
    </source>
</reference>
<dbReference type="InterPro" id="IPR043129">
    <property type="entry name" value="ATPase_NBD"/>
</dbReference>
<dbReference type="OrthoDB" id="9810372at2"/>
<proteinExistence type="predicted"/>
<keyword evidence="4" id="KW-0547">Nucleotide-binding</keyword>
<evidence type="ECO:0000256" key="8">
    <source>
        <dbReference type="ARBA" id="ARBA00023277"/>
    </source>
</evidence>